<evidence type="ECO:0000313" key="1">
    <source>
        <dbReference type="EMBL" id="ONH97388.1"/>
    </source>
</evidence>
<organism evidence="1 2">
    <name type="scientific">Prunus persica</name>
    <name type="common">Peach</name>
    <name type="synonym">Amygdalus persica</name>
    <dbReference type="NCBI Taxonomy" id="3760"/>
    <lineage>
        <taxon>Eukaryota</taxon>
        <taxon>Viridiplantae</taxon>
        <taxon>Streptophyta</taxon>
        <taxon>Embryophyta</taxon>
        <taxon>Tracheophyta</taxon>
        <taxon>Spermatophyta</taxon>
        <taxon>Magnoliopsida</taxon>
        <taxon>eudicotyledons</taxon>
        <taxon>Gunneridae</taxon>
        <taxon>Pentapetalae</taxon>
        <taxon>rosids</taxon>
        <taxon>fabids</taxon>
        <taxon>Rosales</taxon>
        <taxon>Rosaceae</taxon>
        <taxon>Amygdaloideae</taxon>
        <taxon>Amygdaleae</taxon>
        <taxon>Prunus</taxon>
    </lineage>
</organism>
<dbReference type="Gramene" id="ONH97388">
    <property type="protein sequence ID" value="ONH97388"/>
    <property type="gene ID" value="PRUPE_7G187200"/>
</dbReference>
<evidence type="ECO:0000313" key="2">
    <source>
        <dbReference type="Proteomes" id="UP000006882"/>
    </source>
</evidence>
<gene>
    <name evidence="1" type="ORF">PRUPE_7G187200</name>
</gene>
<dbReference type="AlphaFoldDB" id="A0A251NDG9"/>
<accession>A0A251NDG9</accession>
<protein>
    <submittedName>
        <fullName evidence="1">Uncharacterized protein</fullName>
    </submittedName>
</protein>
<sequence length="128" mass="15468">MPFQLSQQKAKSGLVADFWFVNFYLEGTCRRLCYWKILKIRMKCKEYKLKNYYLSIIHPSKALQCQLQTCNCQSTKHIHPLSFQMISFFFLVLARRRQYKGLHILCFKTKIQFLTVQYALRAKEKLLW</sequence>
<dbReference type="Proteomes" id="UP000006882">
    <property type="component" value="Chromosome G7"/>
</dbReference>
<keyword evidence="2" id="KW-1185">Reference proteome</keyword>
<proteinExistence type="predicted"/>
<name>A0A251NDG9_PRUPE</name>
<reference evidence="1 2" key="1">
    <citation type="journal article" date="2013" name="Nat. Genet.">
        <title>The high-quality draft genome of peach (Prunus persica) identifies unique patterns of genetic diversity, domestication and genome evolution.</title>
        <authorList>
            <consortium name="International Peach Genome Initiative"/>
            <person name="Verde I."/>
            <person name="Abbott A.G."/>
            <person name="Scalabrin S."/>
            <person name="Jung S."/>
            <person name="Shu S."/>
            <person name="Marroni F."/>
            <person name="Zhebentyayeva T."/>
            <person name="Dettori M.T."/>
            <person name="Grimwood J."/>
            <person name="Cattonaro F."/>
            <person name="Zuccolo A."/>
            <person name="Rossini L."/>
            <person name="Jenkins J."/>
            <person name="Vendramin E."/>
            <person name="Meisel L.A."/>
            <person name="Decroocq V."/>
            <person name="Sosinski B."/>
            <person name="Prochnik S."/>
            <person name="Mitros T."/>
            <person name="Policriti A."/>
            <person name="Cipriani G."/>
            <person name="Dondini L."/>
            <person name="Ficklin S."/>
            <person name="Goodstein D.M."/>
            <person name="Xuan P."/>
            <person name="Del Fabbro C."/>
            <person name="Aramini V."/>
            <person name="Copetti D."/>
            <person name="Gonzalez S."/>
            <person name="Horner D.S."/>
            <person name="Falchi R."/>
            <person name="Lucas S."/>
            <person name="Mica E."/>
            <person name="Maldonado J."/>
            <person name="Lazzari B."/>
            <person name="Bielenberg D."/>
            <person name="Pirona R."/>
            <person name="Miculan M."/>
            <person name="Barakat A."/>
            <person name="Testolin R."/>
            <person name="Stella A."/>
            <person name="Tartarini S."/>
            <person name="Tonutti P."/>
            <person name="Arus P."/>
            <person name="Orellana A."/>
            <person name="Wells C."/>
            <person name="Main D."/>
            <person name="Vizzotto G."/>
            <person name="Silva H."/>
            <person name="Salamini F."/>
            <person name="Schmutz J."/>
            <person name="Morgante M."/>
            <person name="Rokhsar D.S."/>
        </authorList>
    </citation>
    <scope>NUCLEOTIDE SEQUENCE [LARGE SCALE GENOMIC DNA]</scope>
    <source>
        <strain evidence="2">cv. Nemared</strain>
    </source>
</reference>
<dbReference type="EMBL" id="CM007657">
    <property type="protein sequence ID" value="ONH97388.1"/>
    <property type="molecule type" value="Genomic_DNA"/>
</dbReference>